<dbReference type="Gene3D" id="1.40.20.10">
    <property type="entry name" value="CHAD domain"/>
    <property type="match status" value="1"/>
</dbReference>
<dbReference type="KEGG" id="gog:C1280_15995"/>
<evidence type="ECO:0000313" key="2">
    <source>
        <dbReference type="EMBL" id="AWM38342.1"/>
    </source>
</evidence>
<sequence>MADGKWITGLSPEVPVAEAAGRVLAERFRLVRQYLPLAAGRAWEDAEFVHQLRVGTRRACAALRVFAPAFPRKPLKATKEALRALRRAAGGARDWDVFLAALPGSTAFRGTDAEPARDFLLGYAFGERTVAQAHLADAEARHGAAFRAAADALLTRAHNTESADAPATIGPLAVEQLGELMRELTDEAEANPTEPVDLHAVRITAKRLRYAIEIFAACFPRFLKDTVYPAVERVQEVLGEVQDAAVGLDRLSDIRGRLGAALPTQMARVKPGFNELASELRAKIPAGREAFAAWRQQWLEMTSMFKLELISATITG</sequence>
<dbReference type="OrthoDB" id="250924at2"/>
<dbReference type="PROSITE" id="PS51708">
    <property type="entry name" value="CHAD"/>
    <property type="match status" value="1"/>
</dbReference>
<dbReference type="Pfam" id="PF05235">
    <property type="entry name" value="CHAD"/>
    <property type="match status" value="1"/>
</dbReference>
<keyword evidence="3" id="KW-1185">Reference proteome</keyword>
<accession>A0A2Z3H1X4</accession>
<dbReference type="PANTHER" id="PTHR39339:SF1">
    <property type="entry name" value="CHAD DOMAIN-CONTAINING PROTEIN"/>
    <property type="match status" value="1"/>
</dbReference>
<dbReference type="PANTHER" id="PTHR39339">
    <property type="entry name" value="SLR1444 PROTEIN"/>
    <property type="match status" value="1"/>
</dbReference>
<reference evidence="2 3" key="1">
    <citation type="submission" date="2018-01" db="EMBL/GenBank/DDBJ databases">
        <title>G. obscuriglobus.</title>
        <authorList>
            <person name="Franke J."/>
            <person name="Blomberg W."/>
            <person name="Selmecki A."/>
        </authorList>
    </citation>
    <scope>NUCLEOTIDE SEQUENCE [LARGE SCALE GENOMIC DNA]</scope>
    <source>
        <strain evidence="2 3">DSM 5831</strain>
    </source>
</reference>
<evidence type="ECO:0000313" key="3">
    <source>
        <dbReference type="Proteomes" id="UP000245802"/>
    </source>
</evidence>
<dbReference type="EMBL" id="CP025958">
    <property type="protein sequence ID" value="AWM38342.1"/>
    <property type="molecule type" value="Genomic_DNA"/>
</dbReference>
<dbReference type="Proteomes" id="UP000245802">
    <property type="component" value="Chromosome"/>
</dbReference>
<dbReference type="SMART" id="SM00880">
    <property type="entry name" value="CHAD"/>
    <property type="match status" value="1"/>
</dbReference>
<proteinExistence type="predicted"/>
<dbReference type="InterPro" id="IPR038186">
    <property type="entry name" value="CHAD_dom_sf"/>
</dbReference>
<dbReference type="AlphaFoldDB" id="A0A2Z3H1X4"/>
<name>A0A2Z3H1X4_9BACT</name>
<organism evidence="2 3">
    <name type="scientific">Gemmata obscuriglobus</name>
    <dbReference type="NCBI Taxonomy" id="114"/>
    <lineage>
        <taxon>Bacteria</taxon>
        <taxon>Pseudomonadati</taxon>
        <taxon>Planctomycetota</taxon>
        <taxon>Planctomycetia</taxon>
        <taxon>Gemmatales</taxon>
        <taxon>Gemmataceae</taxon>
        <taxon>Gemmata</taxon>
    </lineage>
</organism>
<dbReference type="RefSeq" id="WP_010047870.1">
    <property type="nucleotide sequence ID" value="NZ_CP025958.1"/>
</dbReference>
<feature type="domain" description="CHAD" evidence="1">
    <location>
        <begin position="13"/>
        <end position="299"/>
    </location>
</feature>
<protein>
    <submittedName>
        <fullName evidence="2">CHAD domain-containing protein</fullName>
    </submittedName>
</protein>
<evidence type="ECO:0000259" key="1">
    <source>
        <dbReference type="PROSITE" id="PS51708"/>
    </source>
</evidence>
<dbReference type="InterPro" id="IPR007899">
    <property type="entry name" value="CHAD_dom"/>
</dbReference>
<gene>
    <name evidence="2" type="ORF">C1280_15995</name>
</gene>